<evidence type="ECO:0000313" key="2">
    <source>
        <dbReference type="Proteomes" id="UP000279846"/>
    </source>
</evidence>
<dbReference type="RefSeq" id="YP_010099059.1">
    <property type="nucleotide sequence ID" value="NC_055772.1"/>
</dbReference>
<dbReference type="Gene3D" id="2.160.20.80">
    <property type="entry name" value="E3 ubiquitin-protein ligase SopA"/>
    <property type="match status" value="1"/>
</dbReference>
<sequence length="192" mass="21711">MNHDDVINLLREAWERGEHAKLYGENLSGADLSGAELRDTDLRIANMHGANLRFANLRGADLRFSNLRGADLYRANLYGANLCDADLRYANLAMTRWDGFAIDGLHPYRILLIPTPIGWQMTIGCWEGTPDDLRTLIAGDVWPEAEEDEITRRRPLLEAALHMVDAHIAAHPHVIEDLKERWEYPQVGVAAF</sequence>
<organism evidence="1 2">
    <name type="scientific">Corynebacterium phage Kimchi1738</name>
    <dbReference type="NCBI Taxonomy" id="2483719"/>
    <lineage>
        <taxon>Viruses</taxon>
        <taxon>Duplodnaviria</taxon>
        <taxon>Heunggongvirae</taxon>
        <taxon>Uroviricota</taxon>
        <taxon>Caudoviricetes</taxon>
        <taxon>Zierdtviridae</taxon>
        <taxon>Toshachvirinae</taxon>
        <taxon>Ceetrepovirus</taxon>
        <taxon>Ceetrepovirus kimchi1738</taxon>
    </lineage>
</organism>
<evidence type="ECO:0008006" key="3">
    <source>
        <dbReference type="Google" id="ProtNLM"/>
    </source>
</evidence>
<keyword evidence="2" id="KW-1185">Reference proteome</keyword>
<dbReference type="SUPFAM" id="SSF141571">
    <property type="entry name" value="Pentapeptide repeat-like"/>
    <property type="match status" value="1"/>
</dbReference>
<name>A0A3G3LWK9_9CAUD</name>
<evidence type="ECO:0000313" key="1">
    <source>
        <dbReference type="EMBL" id="AYQ98468.1"/>
    </source>
</evidence>
<proteinExistence type="predicted"/>
<dbReference type="Proteomes" id="UP000279846">
    <property type="component" value="Segment"/>
</dbReference>
<dbReference type="PANTHER" id="PTHR14136">
    <property type="entry name" value="BTB_POZ DOMAIN-CONTAINING PROTEIN KCTD9"/>
    <property type="match status" value="1"/>
</dbReference>
<dbReference type="KEGG" id="vg:65116743"/>
<dbReference type="InterPro" id="IPR001646">
    <property type="entry name" value="5peptide_repeat"/>
</dbReference>
<accession>A0A3G3LWK9</accession>
<protein>
    <recommendedName>
        <fullName evidence="3">Pentapeptide repeat protein</fullName>
    </recommendedName>
</protein>
<dbReference type="PANTHER" id="PTHR14136:SF17">
    <property type="entry name" value="BTB_POZ DOMAIN-CONTAINING PROTEIN KCTD9"/>
    <property type="match status" value="1"/>
</dbReference>
<gene>
    <name evidence="1" type="primary">81</name>
    <name evidence="1" type="ORF">KIMCHI1738_81</name>
</gene>
<reference evidence="1 2" key="1">
    <citation type="submission" date="2018-09" db="EMBL/GenBank/DDBJ databases">
        <authorList>
            <person name="Aaron K.S."/>
            <person name="Aaron A."/>
            <person name="Almond C.M."/>
            <person name="Armstrong D.J."/>
            <person name="Arnold T.D."/>
            <person name="Atiyeh M."/>
            <person name="Austin C.J."/>
            <person name="Baker T.S."/>
            <person name="Bilger V.C."/>
            <person name="Boggan A.O."/>
            <person name="Cadieux A.J."/>
            <person name="Carroll K."/>
            <person name="Castro M.I."/>
            <person name="Cole A.L."/>
            <person name="Coleman K.V."/>
            <person name="Copeland L.C."/>
            <person name="Dickinson S.A."/>
            <person name="Earl J.S."/>
            <person name="Esekhaigbe O.A."/>
            <person name="Everett B.E."/>
            <person name="Everhardt M.B."/>
            <person name="Foster K.E."/>
            <person name="Galloway E."/>
            <person name="Glover L."/>
            <person name="Gregory K.R."/>
            <person name="Gunn D.S."/>
            <person name="Hall H.D."/>
            <person name="Hancock R.E."/>
            <person name="Hauth J.T."/>
            <person name="Hawkins C.P."/>
            <person name="Hayes H.S."/>
            <person name="Heathcock S."/>
            <person name="Hill C.D."/>
            <person name="Hill T."/>
            <person name="Ibe-Cumba A.M."/>
            <person name="Israil A.R."/>
            <person name="Jackson B.R."/>
            <person name="Jones K.L."/>
            <person name="King G.B."/>
            <person name="Last N.R."/>
            <person name="Lee C.E."/>
            <person name="Leger A.E."/>
            <person name="Lindley S.B."/>
            <person name="Martinez M."/>
            <person name="McKinney W.R."/>
            <person name="McWhirter S."/>
            <person name="Mercer J.M."/>
            <person name="Nachajski K."/>
            <person name="Newton M.A."/>
            <person name="Nguyen M.T."/>
            <person name="Northington A.L."/>
            <person name="Nuss P.C."/>
            <person name="Osborn S.L."/>
            <person name="Ozley R.E."/>
            <person name="Palmieri J.N."/>
            <person name="Perry C.A."/>
            <person name="Plump L.M."/>
            <person name="Prewitt D.E."/>
            <person name="Rafferty A.M."/>
            <person name="Rafford M.E."/>
            <person name="Ragland C.L."/>
            <person name="Ragland J.L."/>
            <person name="Reynolds H.A."/>
            <person name="Robbins T.J."/>
            <person name="Ryan A.D."/>
            <person name="Sharit M.C."/>
            <person name="Sharp M.L."/>
            <person name="Simpson D.M."/>
            <person name="Simpson A."/>
            <person name="Smith S.P."/>
            <person name="Smith M.E."/>
            <person name="Springer J.G."/>
            <person name="Standridge B."/>
            <person name="Stickley J.L."/>
            <person name="Strain M.R."/>
            <person name="Walker T.L."/>
            <person name="Weeks A.C."/>
            <person name="Williamson J."/>
            <person name="Quinn C.E."/>
            <person name="Monti D.L."/>
            <person name="Claughton R.M."/>
            <person name="Riley T.A."/>
            <person name="Yancie K.G."/>
            <person name="Brown C.E."/>
            <person name="Garlena R.A."/>
            <person name="Russell D.A."/>
            <person name="Pope W.H."/>
            <person name="Jacobs-Sera D."/>
            <person name="Hatfull G.F."/>
        </authorList>
    </citation>
    <scope>NUCLEOTIDE SEQUENCE [LARGE SCALE GENOMIC DNA]</scope>
</reference>
<dbReference type="EMBL" id="MH926057">
    <property type="protein sequence ID" value="AYQ98468.1"/>
    <property type="molecule type" value="Genomic_DNA"/>
</dbReference>
<dbReference type="GeneID" id="65116743"/>
<dbReference type="InterPro" id="IPR051082">
    <property type="entry name" value="Pentapeptide-BTB/POZ_domain"/>
</dbReference>
<dbReference type="Pfam" id="PF00805">
    <property type="entry name" value="Pentapeptide"/>
    <property type="match status" value="1"/>
</dbReference>